<reference evidence="3 4" key="1">
    <citation type="submission" date="2016-01" db="EMBL/GenBank/DDBJ databases">
        <authorList>
            <person name="Regsiter A."/>
            <person name="william w."/>
        </authorList>
    </citation>
    <scope>NUCLEOTIDE SEQUENCE [LARGE SCALE GENOMIC DNA]</scope>
    <source>
        <strain evidence="3 4">CFBP 6927</strain>
    </source>
</reference>
<feature type="compositionally biased region" description="Low complexity" evidence="1">
    <location>
        <begin position="864"/>
        <end position="892"/>
    </location>
</feature>
<feature type="compositionally biased region" description="Basic and acidic residues" evidence="1">
    <location>
        <begin position="783"/>
        <end position="796"/>
    </location>
</feature>
<accession>A0ABM9VD74</accession>
<name>A0ABM9VD74_9HYPH</name>
<dbReference type="InterPro" id="IPR007730">
    <property type="entry name" value="SPOR-like_dom"/>
</dbReference>
<feature type="region of interest" description="Disordered" evidence="1">
    <location>
        <begin position="829"/>
        <end position="937"/>
    </location>
</feature>
<keyword evidence="4" id="KW-1185">Reference proteome</keyword>
<feature type="compositionally biased region" description="Polar residues" evidence="1">
    <location>
        <begin position="894"/>
        <end position="910"/>
    </location>
</feature>
<organism evidence="3 4">
    <name type="scientific">Agrobacterium genomosp. 13 str. CFBP 6927</name>
    <dbReference type="NCBI Taxonomy" id="1183428"/>
    <lineage>
        <taxon>Bacteria</taxon>
        <taxon>Pseudomonadati</taxon>
        <taxon>Pseudomonadota</taxon>
        <taxon>Alphaproteobacteria</taxon>
        <taxon>Hyphomicrobiales</taxon>
        <taxon>Rhizobiaceae</taxon>
        <taxon>Rhizobium/Agrobacterium group</taxon>
        <taxon>Agrobacterium</taxon>
        <taxon>Agrobacterium tumefaciens complex</taxon>
    </lineage>
</organism>
<protein>
    <recommendedName>
        <fullName evidence="2">SPOR domain-containing protein</fullName>
    </recommendedName>
</protein>
<dbReference type="SUPFAM" id="SSF110997">
    <property type="entry name" value="Sporulation related repeat"/>
    <property type="match status" value="1"/>
</dbReference>
<evidence type="ECO:0000313" key="3">
    <source>
        <dbReference type="EMBL" id="CUX20158.1"/>
    </source>
</evidence>
<evidence type="ECO:0000313" key="4">
    <source>
        <dbReference type="Proteomes" id="UP000191812"/>
    </source>
</evidence>
<comment type="caution">
    <text evidence="3">The sequence shown here is derived from an EMBL/GenBank/DDBJ whole genome shotgun (WGS) entry which is preliminary data.</text>
</comment>
<dbReference type="InterPro" id="IPR036680">
    <property type="entry name" value="SPOR-like_sf"/>
</dbReference>
<dbReference type="Proteomes" id="UP000191812">
    <property type="component" value="Unassembled WGS sequence"/>
</dbReference>
<feature type="region of interest" description="Disordered" evidence="1">
    <location>
        <begin position="760"/>
        <end position="805"/>
    </location>
</feature>
<dbReference type="Gene3D" id="3.30.70.1070">
    <property type="entry name" value="Sporulation related repeat"/>
    <property type="match status" value="1"/>
</dbReference>
<feature type="domain" description="SPOR" evidence="2">
    <location>
        <begin position="938"/>
        <end position="1021"/>
    </location>
</feature>
<feature type="compositionally biased region" description="Low complexity" evidence="1">
    <location>
        <begin position="913"/>
        <end position="936"/>
    </location>
</feature>
<dbReference type="Pfam" id="PF05036">
    <property type="entry name" value="SPOR"/>
    <property type="match status" value="1"/>
</dbReference>
<evidence type="ECO:0000259" key="2">
    <source>
        <dbReference type="PROSITE" id="PS51724"/>
    </source>
</evidence>
<proteinExistence type="predicted"/>
<gene>
    <name evidence="3" type="ORF">AGR13a_Cc210062</name>
</gene>
<dbReference type="PROSITE" id="PS51724">
    <property type="entry name" value="SPOR"/>
    <property type="match status" value="1"/>
</dbReference>
<feature type="region of interest" description="Disordered" evidence="1">
    <location>
        <begin position="731"/>
        <end position="750"/>
    </location>
</feature>
<dbReference type="EMBL" id="FBWH01000014">
    <property type="protein sequence ID" value="CUX20158.1"/>
    <property type="molecule type" value="Genomic_DNA"/>
</dbReference>
<sequence length="1021" mass="107636">MVEKNVAYNRDARSEGFADNDPLAELARIVGFEDRPSHASSEAAPSVTRREPEFNLEDELLREFEVYDAPHADPVVLDPANDVRAGIHPNDFMQRVEQVFARREPELSPVAEPQVEARYAPEPTPAYEVAPEFTEEPLPEVDNAYIHNYVETSTQDIRADFRDDAGAVAEVFDVHSRQPRAAEPVVYQQAAQQLAWEEPQAIEPAQPEWHAMPELPADVSSNIPSSHGYTPEPQAFDLADEVEIAVAEEAPAPVSVRPPSHGGRSSLEFSSLRLPLANFGARRDVSAVDPRRVEPRSEQQPAARIAPQIEPAPAPVVIQAEETAPAFTPLPAETFTPAAQPVTSPVVQTSVAADLSPMDELIYDVAKYSIPGRGEEPVVQSAPVVQAAPVAQVAKVEPPVAAIPVRAAPVAPATSAAPVQEPDFSDFAGFNDDDFELALDDLDLDLDLSEIAEAEVAPAPVPQPVRQQPVAPVVAAAAPQPVREQPTPQPRVAPVSAPIAAAAPVQPRPAAAAPQPVAPQTLESLPFDPSQIGETEEHPETIVEMDVPELPVGVFEPKPVARRHEEDLDIDTELATLFAPAVAGGLDRHKHAENRAAAPQARAAVQAPEEADEFERALEEDFRRSMQEAAASRGNARDAENTYVDHQAAYRDEDERGGRRWIMPVAAAIGLVLVGGGVYALISGGSSSTGSNGAPVIISADNDPMKVVPENPGGRVVPNQDKAVYDRVAGGSAADPKQPALISSSEQPVDVVQRTLIPEQLPLEGENDGDMETATGTPVGETEDPRLLSPEEKAAHNEGAGATGVSPRKVRTMIVKPDGTLVAQEVDAPAAQPPKADKVAELAAPQTAKPGEGAPAVIAASRVPVAPEQAAQPQANTPAAPASQTAAPLPAARPSSQPSNVVATVTNQGNVRPAATAPAQPPAAQQQTAAATPAATNTPSAGGYYIQIASLPSQAEAQKSYQSMSAKFGSVIGGRGVDIKAAEIAGKGTFYRVRIPAGDKNEAVALCEKFRSAGGSCLVAR</sequence>
<dbReference type="RefSeq" id="WP_080834657.1">
    <property type="nucleotide sequence ID" value="NZ_LT009756.1"/>
</dbReference>
<evidence type="ECO:0000256" key="1">
    <source>
        <dbReference type="SAM" id="MobiDB-lite"/>
    </source>
</evidence>